<comment type="caution">
    <text evidence="1">The sequence shown here is derived from an EMBL/GenBank/DDBJ whole genome shotgun (WGS) entry which is preliminary data.</text>
</comment>
<dbReference type="Proteomes" id="UP001164929">
    <property type="component" value="Chromosome 18"/>
</dbReference>
<sequence length="89" mass="10780">MPAFQCEFLFFQNARPNSSHAAHYPFKVIISPPIRRFFESQPLLPLINVNLFLDIYSHLYSLQISHFEGRYHLNLQSQRRRIEFWWLIS</sequence>
<gene>
    <name evidence="1" type="ORF">NC653_040180</name>
</gene>
<reference evidence="1 2" key="1">
    <citation type="journal article" date="2023" name="Mol. Ecol. Resour.">
        <title>Chromosome-level genome assembly of a triploid poplar Populus alba 'Berolinensis'.</title>
        <authorList>
            <person name="Chen S."/>
            <person name="Yu Y."/>
            <person name="Wang X."/>
            <person name="Wang S."/>
            <person name="Zhang T."/>
            <person name="Zhou Y."/>
            <person name="He R."/>
            <person name="Meng N."/>
            <person name="Wang Y."/>
            <person name="Liu W."/>
            <person name="Liu Z."/>
            <person name="Liu J."/>
            <person name="Guo Q."/>
            <person name="Huang H."/>
            <person name="Sederoff R.R."/>
            <person name="Wang G."/>
            <person name="Qu G."/>
            <person name="Chen S."/>
        </authorList>
    </citation>
    <scope>NUCLEOTIDE SEQUENCE [LARGE SCALE GENOMIC DNA]</scope>
    <source>
        <strain evidence="1">SC-2020</strain>
    </source>
</reference>
<dbReference type="AlphaFoldDB" id="A0AAD6LD08"/>
<accession>A0AAD6LD08</accession>
<name>A0AAD6LD08_9ROSI</name>
<proteinExistence type="predicted"/>
<evidence type="ECO:0000313" key="1">
    <source>
        <dbReference type="EMBL" id="KAJ6958457.1"/>
    </source>
</evidence>
<evidence type="ECO:0000313" key="2">
    <source>
        <dbReference type="Proteomes" id="UP001164929"/>
    </source>
</evidence>
<dbReference type="EMBL" id="JAQIZT010000018">
    <property type="protein sequence ID" value="KAJ6958457.1"/>
    <property type="molecule type" value="Genomic_DNA"/>
</dbReference>
<organism evidence="1 2">
    <name type="scientific">Populus alba x Populus x berolinensis</name>
    <dbReference type="NCBI Taxonomy" id="444605"/>
    <lineage>
        <taxon>Eukaryota</taxon>
        <taxon>Viridiplantae</taxon>
        <taxon>Streptophyta</taxon>
        <taxon>Embryophyta</taxon>
        <taxon>Tracheophyta</taxon>
        <taxon>Spermatophyta</taxon>
        <taxon>Magnoliopsida</taxon>
        <taxon>eudicotyledons</taxon>
        <taxon>Gunneridae</taxon>
        <taxon>Pentapetalae</taxon>
        <taxon>rosids</taxon>
        <taxon>fabids</taxon>
        <taxon>Malpighiales</taxon>
        <taxon>Salicaceae</taxon>
        <taxon>Saliceae</taxon>
        <taxon>Populus</taxon>
    </lineage>
</organism>
<keyword evidence="2" id="KW-1185">Reference proteome</keyword>
<protein>
    <submittedName>
        <fullName evidence="1">Uncharacterized protein</fullName>
    </submittedName>
</protein>